<evidence type="ECO:0008006" key="3">
    <source>
        <dbReference type="Google" id="ProtNLM"/>
    </source>
</evidence>
<dbReference type="RefSeq" id="WP_012274901.1">
    <property type="nucleotide sequence ID" value="NC_010322.1"/>
</dbReference>
<gene>
    <name evidence="1" type="ordered locus">PputGB1_5422</name>
</gene>
<sequence>MSDISCGLAVEDLDSIAKKIREKFPSLLPGEDTDYPAFHAPEAQLIERAIQVNLGASLSCFAMEQLLEEAAVLVSRCAQARELKLDLEAKALDFWLEVESLEAQELVRRRQIAAGEFSLSGHTSRLEAELHDTSEQSFSEALKLKRIAESIRGTGSRLGQERVQLSGSVASLSAYTNFAAVRKAAEELAENTLSCELISAQADTFSTNPSVVFHSKMKEVADSRVKYELVNEAAKGDLFEIEVSARKKRAAFAVQPGVGLNYRERMLENQALFERDFISAYSRAVAVREGFESILGISVPIPGPAASLSDFIVWIRERTEDLASLSGREIVTSISFSLRTLCGAQGWQEGVATGSFIFNVPASQFGDLKCVRIRGARSFLKTNAVGSWCLNYNLPTSAEIIQLDGKSKILSQDNSACLWFGSVTSRRPDHREASCGGRSVVGRSVIGQWTALVASQSDEGEPLSVIDDIKIELDIIAYR</sequence>
<dbReference type="AlphaFoldDB" id="B0KR99"/>
<protein>
    <recommendedName>
        <fullName evidence="3">Tc toxin complex TcA C-terminal TcB-binding domain-containing protein</fullName>
    </recommendedName>
</protein>
<dbReference type="EMBL" id="CP000926">
    <property type="protein sequence ID" value="ABZ01304.1"/>
    <property type="molecule type" value="Genomic_DNA"/>
</dbReference>
<dbReference type="HOGENOM" id="CLU_569685_0_0_6"/>
<reference evidence="1 2" key="1">
    <citation type="submission" date="2008-01" db="EMBL/GenBank/DDBJ databases">
        <title>Complete sequence of Pseudomonas putida GB-1.</title>
        <authorList>
            <consortium name="US DOE Joint Genome Institute"/>
            <person name="Copeland A."/>
            <person name="Lucas S."/>
            <person name="Lapidus A."/>
            <person name="Barry K."/>
            <person name="Glavina del Rio T."/>
            <person name="Dalin E."/>
            <person name="Tice H."/>
            <person name="Pitluck S."/>
            <person name="Bruce D."/>
            <person name="Goodwin L."/>
            <person name="Chertkov O."/>
            <person name="Brettin T."/>
            <person name="Detter J.C."/>
            <person name="Han C."/>
            <person name="Kuske C.R."/>
            <person name="Schmutz J."/>
            <person name="Larimer F."/>
            <person name="Land M."/>
            <person name="Hauser L."/>
            <person name="Kyrpides N."/>
            <person name="Kim E."/>
            <person name="McCarthy J.K."/>
            <person name="Richardson P."/>
        </authorList>
    </citation>
    <scope>NUCLEOTIDE SEQUENCE [LARGE SCALE GENOMIC DNA]</scope>
    <source>
        <strain evidence="1 2">GB-1</strain>
    </source>
</reference>
<organism evidence="1 2">
    <name type="scientific">Pseudomonas putida (strain GB-1)</name>
    <dbReference type="NCBI Taxonomy" id="76869"/>
    <lineage>
        <taxon>Bacteria</taxon>
        <taxon>Pseudomonadati</taxon>
        <taxon>Pseudomonadota</taxon>
        <taxon>Gammaproteobacteria</taxon>
        <taxon>Pseudomonadales</taxon>
        <taxon>Pseudomonadaceae</taxon>
        <taxon>Pseudomonas</taxon>
    </lineage>
</organism>
<dbReference type="Proteomes" id="UP000002157">
    <property type="component" value="Chromosome"/>
</dbReference>
<evidence type="ECO:0000313" key="1">
    <source>
        <dbReference type="EMBL" id="ABZ01304.1"/>
    </source>
</evidence>
<proteinExistence type="predicted"/>
<name>B0KR99_PSEPG</name>
<evidence type="ECO:0000313" key="2">
    <source>
        <dbReference type="Proteomes" id="UP000002157"/>
    </source>
</evidence>
<accession>B0KR99</accession>
<dbReference type="KEGG" id="ppg:PputGB1_5422"/>